<name>A0A6L2N7S4_TANCI</name>
<evidence type="ECO:0008006" key="3">
    <source>
        <dbReference type="Google" id="ProtNLM"/>
    </source>
</evidence>
<feature type="compositionally biased region" description="Basic and acidic residues" evidence="1">
    <location>
        <begin position="636"/>
        <end position="652"/>
    </location>
</feature>
<organism evidence="2">
    <name type="scientific">Tanacetum cinerariifolium</name>
    <name type="common">Dalmatian daisy</name>
    <name type="synonym">Chrysanthemum cinerariifolium</name>
    <dbReference type="NCBI Taxonomy" id="118510"/>
    <lineage>
        <taxon>Eukaryota</taxon>
        <taxon>Viridiplantae</taxon>
        <taxon>Streptophyta</taxon>
        <taxon>Embryophyta</taxon>
        <taxon>Tracheophyta</taxon>
        <taxon>Spermatophyta</taxon>
        <taxon>Magnoliopsida</taxon>
        <taxon>eudicotyledons</taxon>
        <taxon>Gunneridae</taxon>
        <taxon>Pentapetalae</taxon>
        <taxon>asterids</taxon>
        <taxon>campanulids</taxon>
        <taxon>Asterales</taxon>
        <taxon>Asteraceae</taxon>
        <taxon>Asteroideae</taxon>
        <taxon>Anthemideae</taxon>
        <taxon>Anthemidinae</taxon>
        <taxon>Tanacetum</taxon>
    </lineage>
</organism>
<dbReference type="PANTHER" id="PTHR48449">
    <property type="entry name" value="DUF1985 DOMAIN-CONTAINING PROTEIN"/>
    <property type="match status" value="1"/>
</dbReference>
<gene>
    <name evidence="2" type="ORF">Tci_052713</name>
</gene>
<accession>A0A6L2N7S4</accession>
<dbReference type="EMBL" id="BKCJ010008134">
    <property type="protein sequence ID" value="GEU80735.1"/>
    <property type="molecule type" value="Genomic_DNA"/>
</dbReference>
<evidence type="ECO:0000313" key="2">
    <source>
        <dbReference type="EMBL" id="GEU80735.1"/>
    </source>
</evidence>
<evidence type="ECO:0000256" key="1">
    <source>
        <dbReference type="SAM" id="MobiDB-lite"/>
    </source>
</evidence>
<comment type="caution">
    <text evidence="2">The sequence shown here is derived from an EMBL/GenBank/DDBJ whole genome shotgun (WGS) entry which is preliminary data.</text>
</comment>
<proteinExistence type="predicted"/>
<reference evidence="2" key="1">
    <citation type="journal article" date="2019" name="Sci. Rep.">
        <title>Draft genome of Tanacetum cinerariifolium, the natural source of mosquito coil.</title>
        <authorList>
            <person name="Yamashiro T."/>
            <person name="Shiraishi A."/>
            <person name="Satake H."/>
            <person name="Nakayama K."/>
        </authorList>
    </citation>
    <scope>NUCLEOTIDE SEQUENCE</scope>
</reference>
<feature type="region of interest" description="Disordered" evidence="1">
    <location>
        <begin position="633"/>
        <end position="674"/>
    </location>
</feature>
<sequence length="674" mass="76366">MYNLQDFMVSESAPAPPLDHCLGTQWWLLLTVARVVGMVVVPVVVVAENLMFMGKEDMNCILKHLVSLVEDFDAWNDYHWGEYLWDKFYKRTVNVVALHWDHHLAEKKKNTNFNATYNLYGFAWAFKKRDAWFVARIPFINGLVDEDRNGCEDDSVGVSKDNVVDRQHEYGYEDESVNETFLDEDGNACEDASTGVSKDNDVDRQHQLGYEDKRVNEKSVENNDQILLENGDAVLDSEGGGINKEADNVNQLSNVSIADLFAELRALRKEVALIKVHDEGIANLERLLKEKLQNDFAAEKTNPNIILNESDDIAKCSVLDVTSNHIGVDQGLGGSTDNPMSTCSRPDMHNVKVACDGMSIDKPDGMNDYSCSQRIPVTLDILIDACSYSNKHLELDVLQHDNHVDCSVPKLNQHPMAEPFMYDKSNKPKYVNVVRDDYKPPLETIFGYVKSKKMKCGIRKNYVLRSVKERNKRLAMALDSPYGQQGTTTPALPKTRSMSSIEDTIVAHEFEEEISGQPKIRSINELMTIQEFVEPDGFQRDKDFQDNLDDEEDTKSIYEYLKDLKEEYQASALLAKSKRVHPQTKTKVSLLKRMIGMKKVSSDENEGTEKALMGLTIKERISISKESASNGADIAKIIRKEPKPDKNEHENGKSTQEPGFYHPKSNRVNFGQLM</sequence>
<dbReference type="AlphaFoldDB" id="A0A6L2N7S4"/>
<dbReference type="PANTHER" id="PTHR48449:SF1">
    <property type="entry name" value="DUF1985 DOMAIN-CONTAINING PROTEIN"/>
    <property type="match status" value="1"/>
</dbReference>
<protein>
    <recommendedName>
        <fullName evidence="3">Phospholipase-like protein</fullName>
    </recommendedName>
</protein>